<evidence type="ECO:0000256" key="1">
    <source>
        <dbReference type="ARBA" id="ARBA00004141"/>
    </source>
</evidence>
<comment type="subcellular location">
    <subcellularLocation>
        <location evidence="1">Membrane</location>
        <topology evidence="1">Multi-pass membrane protein</topology>
    </subcellularLocation>
</comment>
<feature type="transmembrane region" description="Helical" evidence="5">
    <location>
        <begin position="272"/>
        <end position="289"/>
    </location>
</feature>
<proteinExistence type="predicted"/>
<dbReference type="InterPro" id="IPR001958">
    <property type="entry name" value="Tet-R_TetA/multi-R_MdtG-like"/>
</dbReference>
<feature type="transmembrane region" description="Helical" evidence="5">
    <location>
        <begin position="310"/>
        <end position="328"/>
    </location>
</feature>
<sequence length="368" mass="39263">MAGMRMAAPLMALRAGYSELAVGVLLSLYALMQVFLSLPAGRYADRHGLKRPFAISVGAACLGGALAFAWPVFPVLCVAALLTGGATGGAVIALQRHVGRAAHTPEEIKRAFSWLAIGPAFSNFVGPFAAGLVIDHAGFRAAFLMLALMPLATWYFVRQAHELAPVVQPHGAHRGKAWDLWRDPSFRRLILVNWFLSSAWDVHTFVVPVLGHERGLSASVIGTILGLFAFSAAAIRVFLPMLAARVHEWVLIVTAMAATTVIYAVYPFMHVALTMGLCSVLLGFALGMVQPMVMSMLHQITPEHRHGEAVGMRMLVINASSVAMPMLFGTAGAVVGISAVFWTVAATVGGGIRVAWRLKDIKAGRSSG</sequence>
<evidence type="ECO:0000256" key="3">
    <source>
        <dbReference type="ARBA" id="ARBA00022989"/>
    </source>
</evidence>
<dbReference type="Proteomes" id="UP000608513">
    <property type="component" value="Unassembled WGS sequence"/>
</dbReference>
<dbReference type="PANTHER" id="PTHR23526">
    <property type="entry name" value="INTEGRAL MEMBRANE TRANSPORT PROTEIN-RELATED"/>
    <property type="match status" value="1"/>
</dbReference>
<protein>
    <submittedName>
        <fullName evidence="7">MFS transporter</fullName>
    </submittedName>
</protein>
<keyword evidence="8" id="KW-1185">Reference proteome</keyword>
<evidence type="ECO:0000256" key="4">
    <source>
        <dbReference type="ARBA" id="ARBA00023136"/>
    </source>
</evidence>
<feature type="transmembrane region" description="Helical" evidence="5">
    <location>
        <begin position="216"/>
        <end position="239"/>
    </location>
</feature>
<accession>A0A923MX94</accession>
<dbReference type="AlphaFoldDB" id="A0A923MX94"/>
<organism evidence="7 8">
    <name type="scientific">Ramlibacter cellulosilyticus</name>
    <dbReference type="NCBI Taxonomy" id="2764187"/>
    <lineage>
        <taxon>Bacteria</taxon>
        <taxon>Pseudomonadati</taxon>
        <taxon>Pseudomonadota</taxon>
        <taxon>Betaproteobacteria</taxon>
        <taxon>Burkholderiales</taxon>
        <taxon>Comamonadaceae</taxon>
        <taxon>Ramlibacter</taxon>
    </lineage>
</organism>
<dbReference type="InterPro" id="IPR036259">
    <property type="entry name" value="MFS_trans_sf"/>
</dbReference>
<dbReference type="PROSITE" id="PS50850">
    <property type="entry name" value="MFS"/>
    <property type="match status" value="1"/>
</dbReference>
<feature type="transmembrane region" description="Helical" evidence="5">
    <location>
        <begin position="139"/>
        <end position="157"/>
    </location>
</feature>
<feature type="transmembrane region" description="Helical" evidence="5">
    <location>
        <begin position="189"/>
        <end position="210"/>
    </location>
</feature>
<dbReference type="Pfam" id="PF07690">
    <property type="entry name" value="MFS_1"/>
    <property type="match status" value="1"/>
</dbReference>
<evidence type="ECO:0000259" key="6">
    <source>
        <dbReference type="PROSITE" id="PS50850"/>
    </source>
</evidence>
<dbReference type="InterPro" id="IPR011701">
    <property type="entry name" value="MFS"/>
</dbReference>
<dbReference type="SUPFAM" id="SSF103473">
    <property type="entry name" value="MFS general substrate transporter"/>
    <property type="match status" value="1"/>
</dbReference>
<feature type="transmembrane region" description="Helical" evidence="5">
    <location>
        <begin position="79"/>
        <end position="99"/>
    </location>
</feature>
<dbReference type="GO" id="GO:0022857">
    <property type="term" value="F:transmembrane transporter activity"/>
    <property type="evidence" value="ECO:0007669"/>
    <property type="project" value="InterPro"/>
</dbReference>
<gene>
    <name evidence="7" type="ORF">H8N03_22985</name>
</gene>
<feature type="transmembrane region" description="Helical" evidence="5">
    <location>
        <begin position="111"/>
        <end position="133"/>
    </location>
</feature>
<feature type="transmembrane region" description="Helical" evidence="5">
    <location>
        <begin position="246"/>
        <end position="266"/>
    </location>
</feature>
<reference evidence="7" key="1">
    <citation type="submission" date="2020-08" db="EMBL/GenBank/DDBJ databases">
        <title>Ramlibacter sp. USB13 16S ribosomal RNA gene genome sequencing and assembly.</title>
        <authorList>
            <person name="Kang M."/>
        </authorList>
    </citation>
    <scope>NUCLEOTIDE SEQUENCE</scope>
    <source>
        <strain evidence="7">USB13</strain>
    </source>
</reference>
<dbReference type="PANTHER" id="PTHR23526:SF4">
    <property type="entry name" value="INTEGRAL MEMBRANE TRANSPORT PROTEIN"/>
    <property type="match status" value="1"/>
</dbReference>
<dbReference type="Gene3D" id="1.20.1250.20">
    <property type="entry name" value="MFS general substrate transporter like domains"/>
    <property type="match status" value="1"/>
</dbReference>
<comment type="caution">
    <text evidence="7">The sequence shown here is derived from an EMBL/GenBank/DDBJ whole genome shotgun (WGS) entry which is preliminary data.</text>
</comment>
<evidence type="ECO:0000313" key="7">
    <source>
        <dbReference type="EMBL" id="MBC5785824.1"/>
    </source>
</evidence>
<feature type="transmembrane region" description="Helical" evidence="5">
    <location>
        <begin position="20"/>
        <end position="41"/>
    </location>
</feature>
<evidence type="ECO:0000256" key="5">
    <source>
        <dbReference type="SAM" id="Phobius"/>
    </source>
</evidence>
<feature type="domain" description="Major facilitator superfamily (MFS) profile" evidence="6">
    <location>
        <begin position="1"/>
        <end position="363"/>
    </location>
</feature>
<name>A0A923MX94_9BURK</name>
<dbReference type="GO" id="GO:0016020">
    <property type="term" value="C:membrane"/>
    <property type="evidence" value="ECO:0007669"/>
    <property type="project" value="UniProtKB-SubCell"/>
</dbReference>
<dbReference type="InterPro" id="IPR020846">
    <property type="entry name" value="MFS_dom"/>
</dbReference>
<evidence type="ECO:0000313" key="8">
    <source>
        <dbReference type="Proteomes" id="UP000608513"/>
    </source>
</evidence>
<evidence type="ECO:0000256" key="2">
    <source>
        <dbReference type="ARBA" id="ARBA00022692"/>
    </source>
</evidence>
<keyword evidence="4 5" id="KW-0472">Membrane</keyword>
<dbReference type="InterPro" id="IPR052528">
    <property type="entry name" value="Sugar_transport-like"/>
</dbReference>
<dbReference type="PRINTS" id="PR01035">
    <property type="entry name" value="TCRTETA"/>
</dbReference>
<keyword evidence="2 5" id="KW-0812">Transmembrane</keyword>
<keyword evidence="3 5" id="KW-1133">Transmembrane helix</keyword>
<dbReference type="EMBL" id="JACORT010000012">
    <property type="protein sequence ID" value="MBC5785824.1"/>
    <property type="molecule type" value="Genomic_DNA"/>
</dbReference>